<comment type="function">
    <text evidence="6">Involved in endoplasmic reticulum-associated protein degradation (ERAD). Acts as a platform to recruit both UBQLN1 and VCP to the ER during ERAD.</text>
</comment>
<reference evidence="10" key="1">
    <citation type="submission" date="2025-08" db="UniProtKB">
        <authorList>
            <consortium name="RefSeq"/>
        </authorList>
    </citation>
    <scope>IDENTIFICATION</scope>
</reference>
<evidence type="ECO:0000313" key="10">
    <source>
        <dbReference type="RefSeq" id="XP_005098011.1"/>
    </source>
</evidence>
<feature type="domain" description="UBX" evidence="8">
    <location>
        <begin position="305"/>
        <end position="380"/>
    </location>
</feature>
<dbReference type="PANTHER" id="PTHR46424:SF1">
    <property type="entry name" value="UBX DOMAIN-CONTAINING PROTEIN 4"/>
    <property type="match status" value="1"/>
</dbReference>
<evidence type="ECO:0000256" key="1">
    <source>
        <dbReference type="ARBA" id="ARBA00004406"/>
    </source>
</evidence>
<sequence length="497" mass="54361">MKWFEGGIPSAIQTAKSNNSVFIVFVTGDGESSAEMESRLNSEDVTQLCESKNCVAVKLQADSNDCKFFSQIYPVVLIPSTFFIANSGVPLEVIGQVTSQEDFLAKVKAAIEMQDKMTSEQGATAAPASPPAQQQQQQAASSSATETATAESAPGASADTEEVAGATAADDTSAPEEKKQKVSEDLGTRVERAKQLVDLKRDEKMQKEAEEAKKKEYERRELGQGLQKLKEKQKEMEILEAKKELKKSREEDKLARQKVKEEIARDRAEKAARFGKEKEERAQAQEEVRKRKLEEQAAQAEEQARRSEFARIQFRKPDGSSVNHQFTATETFASVHRFITEHMGCNVSLSTTFPRRTFTPADHSSTLQELQLAPSAAILVIPGNMSTQGVRGSDDSSLSISSITGLLFAPFVFVWNMIASLLGLSGPSAPPARAQEPKSVPEPSATGGDRSLGNTNRRSAAAASSRQEGAIHRFHNAQDDEDPDDKNTWNGNSTQQM</sequence>
<feature type="compositionally biased region" description="Low complexity" evidence="7">
    <location>
        <begin position="121"/>
        <end position="158"/>
    </location>
</feature>
<comment type="subunit">
    <text evidence="3">Directly interacts with VCP. Interacts with UBQLN1. Forms a complex with VCP and UBQLN1.</text>
</comment>
<dbReference type="Pfam" id="PF00789">
    <property type="entry name" value="UBX"/>
    <property type="match status" value="1"/>
</dbReference>
<feature type="region of interest" description="Disordered" evidence="7">
    <location>
        <begin position="427"/>
        <end position="497"/>
    </location>
</feature>
<dbReference type="InterPro" id="IPR001012">
    <property type="entry name" value="UBX_dom"/>
</dbReference>
<keyword evidence="2" id="KW-0834">Unfolded protein response</keyword>
<feature type="compositionally biased region" description="Polar residues" evidence="7">
    <location>
        <begin position="488"/>
        <end position="497"/>
    </location>
</feature>
<keyword evidence="9" id="KW-1185">Reference proteome</keyword>
<proteinExistence type="predicted"/>
<dbReference type="RefSeq" id="XP_005098011.1">
    <property type="nucleotide sequence ID" value="XM_005097954.3"/>
</dbReference>
<dbReference type="SMART" id="SM00166">
    <property type="entry name" value="UBX"/>
    <property type="match status" value="1"/>
</dbReference>
<feature type="region of interest" description="Disordered" evidence="7">
    <location>
        <begin position="269"/>
        <end position="306"/>
    </location>
</feature>
<dbReference type="CDD" id="cd16117">
    <property type="entry name" value="UBX_UBXN4"/>
    <property type="match status" value="1"/>
</dbReference>
<feature type="compositionally biased region" description="Low complexity" evidence="7">
    <location>
        <begin position="457"/>
        <end position="466"/>
    </location>
</feature>
<feature type="region of interest" description="Disordered" evidence="7">
    <location>
        <begin position="245"/>
        <end position="264"/>
    </location>
</feature>
<dbReference type="GeneID" id="101846134"/>
<dbReference type="Proteomes" id="UP000694888">
    <property type="component" value="Unplaced"/>
</dbReference>
<dbReference type="InterPro" id="IPR029071">
    <property type="entry name" value="Ubiquitin-like_domsf"/>
</dbReference>
<evidence type="ECO:0000256" key="6">
    <source>
        <dbReference type="ARBA" id="ARBA00046062"/>
    </source>
</evidence>
<gene>
    <name evidence="10" type="primary">LOC101846134</name>
</gene>
<name>A0ABM0JNS6_APLCA</name>
<protein>
    <recommendedName>
        <fullName evidence="4">UBX domain-containing protein 4</fullName>
    </recommendedName>
    <alternativeName>
        <fullName evidence="5">UBX domain-containing protein 2</fullName>
    </alternativeName>
</protein>
<dbReference type="SUPFAM" id="SSF52833">
    <property type="entry name" value="Thioredoxin-like"/>
    <property type="match status" value="1"/>
</dbReference>
<dbReference type="InterPro" id="IPR036249">
    <property type="entry name" value="Thioredoxin-like_sf"/>
</dbReference>
<evidence type="ECO:0000259" key="8">
    <source>
        <dbReference type="PROSITE" id="PS50033"/>
    </source>
</evidence>
<dbReference type="Gene3D" id="3.40.30.10">
    <property type="entry name" value="Glutaredoxin"/>
    <property type="match status" value="1"/>
</dbReference>
<dbReference type="SUPFAM" id="SSF54236">
    <property type="entry name" value="Ubiquitin-like"/>
    <property type="match status" value="1"/>
</dbReference>
<evidence type="ECO:0000256" key="3">
    <source>
        <dbReference type="ARBA" id="ARBA00038812"/>
    </source>
</evidence>
<feature type="compositionally biased region" description="Basic and acidic residues" evidence="7">
    <location>
        <begin position="269"/>
        <end position="295"/>
    </location>
</feature>
<feature type="region of interest" description="Disordered" evidence="7">
    <location>
        <begin position="118"/>
        <end position="228"/>
    </location>
</feature>
<comment type="subcellular location">
    <subcellularLocation>
        <location evidence="1">Endoplasmic reticulum membrane</location>
        <topology evidence="1">Peripheral membrane protein</topology>
    </subcellularLocation>
</comment>
<evidence type="ECO:0000256" key="4">
    <source>
        <dbReference type="ARBA" id="ARBA00040925"/>
    </source>
</evidence>
<evidence type="ECO:0000256" key="5">
    <source>
        <dbReference type="ARBA" id="ARBA00041575"/>
    </source>
</evidence>
<dbReference type="PANTHER" id="PTHR46424">
    <property type="entry name" value="UBX DOMAIN-CONTAINING PROTEIN 4"/>
    <property type="match status" value="1"/>
</dbReference>
<dbReference type="Pfam" id="PF23187">
    <property type="entry name" value="UBX7_N"/>
    <property type="match status" value="1"/>
</dbReference>
<evidence type="ECO:0000313" key="9">
    <source>
        <dbReference type="Proteomes" id="UP000694888"/>
    </source>
</evidence>
<dbReference type="PROSITE" id="PS50033">
    <property type="entry name" value="UBX"/>
    <property type="match status" value="1"/>
</dbReference>
<accession>A0ABM0JNS6</accession>
<evidence type="ECO:0000256" key="7">
    <source>
        <dbReference type="SAM" id="MobiDB-lite"/>
    </source>
</evidence>
<dbReference type="Gene3D" id="3.10.20.90">
    <property type="entry name" value="Phosphatidylinositol 3-kinase Catalytic Subunit, Chain A, domain 1"/>
    <property type="match status" value="1"/>
</dbReference>
<feature type="compositionally biased region" description="Basic and acidic residues" evidence="7">
    <location>
        <begin position="175"/>
        <end position="228"/>
    </location>
</feature>
<evidence type="ECO:0000256" key="2">
    <source>
        <dbReference type="ARBA" id="ARBA00023230"/>
    </source>
</evidence>
<organism evidence="9 10">
    <name type="scientific">Aplysia californica</name>
    <name type="common">California sea hare</name>
    <dbReference type="NCBI Taxonomy" id="6500"/>
    <lineage>
        <taxon>Eukaryota</taxon>
        <taxon>Metazoa</taxon>
        <taxon>Spiralia</taxon>
        <taxon>Lophotrochozoa</taxon>
        <taxon>Mollusca</taxon>
        <taxon>Gastropoda</taxon>
        <taxon>Heterobranchia</taxon>
        <taxon>Euthyneura</taxon>
        <taxon>Tectipleura</taxon>
        <taxon>Aplysiida</taxon>
        <taxon>Aplysioidea</taxon>
        <taxon>Aplysiidae</taxon>
        <taxon>Aplysia</taxon>
    </lineage>
</organism>